<dbReference type="SUPFAM" id="SSF161098">
    <property type="entry name" value="MetI-like"/>
    <property type="match status" value="1"/>
</dbReference>
<keyword evidence="5 7" id="KW-1133">Transmembrane helix</keyword>
<evidence type="ECO:0000256" key="1">
    <source>
        <dbReference type="ARBA" id="ARBA00004651"/>
    </source>
</evidence>
<accession>A0A9X4QWV5</accession>
<sequence>MVSLMQTMLSLDGPLNSILLQMGIISERISYLSQPELFRAIAVLSDLWKGVGWGSIIYLAAIASIPQEMYESAYMDGANRFRRIIHITIPSIMPTIVILLILSVSGILGSNFEQHFLLGNKMVSETAETIDTYVFRTGVQSGRYSYATAIGLATSIVSFCLLLAADRTARVMTQGEKGLF</sequence>
<comment type="caution">
    <text evidence="9">The sequence shown here is derived from an EMBL/GenBank/DDBJ whole genome shotgun (WGS) entry which is preliminary data.</text>
</comment>
<feature type="transmembrane region" description="Helical" evidence="7">
    <location>
        <begin position="87"/>
        <end position="108"/>
    </location>
</feature>
<feature type="domain" description="ABC transmembrane type-1" evidence="8">
    <location>
        <begin position="1"/>
        <end position="165"/>
    </location>
</feature>
<dbReference type="InterPro" id="IPR000515">
    <property type="entry name" value="MetI-like"/>
</dbReference>
<comment type="subcellular location">
    <subcellularLocation>
        <location evidence="1 7">Cell membrane</location>
        <topology evidence="1 7">Multi-pass membrane protein</topology>
    </subcellularLocation>
</comment>
<dbReference type="PROSITE" id="PS50928">
    <property type="entry name" value="ABC_TM1"/>
    <property type="match status" value="1"/>
</dbReference>
<evidence type="ECO:0000256" key="3">
    <source>
        <dbReference type="ARBA" id="ARBA00022475"/>
    </source>
</evidence>
<dbReference type="GO" id="GO:0005886">
    <property type="term" value="C:plasma membrane"/>
    <property type="evidence" value="ECO:0007669"/>
    <property type="project" value="UniProtKB-SubCell"/>
</dbReference>
<dbReference type="PANTHER" id="PTHR43227:SF11">
    <property type="entry name" value="BLL4140 PROTEIN"/>
    <property type="match status" value="1"/>
</dbReference>
<dbReference type="Proteomes" id="UP001153404">
    <property type="component" value="Unassembled WGS sequence"/>
</dbReference>
<keyword evidence="3" id="KW-1003">Cell membrane</keyword>
<dbReference type="GO" id="GO:0055085">
    <property type="term" value="P:transmembrane transport"/>
    <property type="evidence" value="ECO:0007669"/>
    <property type="project" value="InterPro"/>
</dbReference>
<evidence type="ECO:0000259" key="8">
    <source>
        <dbReference type="PROSITE" id="PS50928"/>
    </source>
</evidence>
<dbReference type="Pfam" id="PF00528">
    <property type="entry name" value="BPD_transp_1"/>
    <property type="match status" value="1"/>
</dbReference>
<dbReference type="PANTHER" id="PTHR43227">
    <property type="entry name" value="BLL4140 PROTEIN"/>
    <property type="match status" value="1"/>
</dbReference>
<evidence type="ECO:0000256" key="2">
    <source>
        <dbReference type="ARBA" id="ARBA00022448"/>
    </source>
</evidence>
<dbReference type="InterPro" id="IPR035906">
    <property type="entry name" value="MetI-like_sf"/>
</dbReference>
<name>A0A9X4QWV5_9BACL</name>
<keyword evidence="6 7" id="KW-0472">Membrane</keyword>
<dbReference type="InterPro" id="IPR050809">
    <property type="entry name" value="UgpAE/MalFG_permease"/>
</dbReference>
<evidence type="ECO:0000256" key="6">
    <source>
        <dbReference type="ARBA" id="ARBA00023136"/>
    </source>
</evidence>
<comment type="similarity">
    <text evidence="7">Belongs to the binding-protein-dependent transport system permease family.</text>
</comment>
<reference evidence="9" key="1">
    <citation type="submission" date="2022-10" db="EMBL/GenBank/DDBJ databases">
        <title>Comparative genomic analysis of Cohnella hashimotonis sp. nov., isolated from the International Space Station.</title>
        <authorList>
            <person name="Simpson A."/>
            <person name="Venkateswaran K."/>
        </authorList>
    </citation>
    <scope>NUCLEOTIDE SEQUENCE</scope>
    <source>
        <strain evidence="9">DSM 28161</strain>
    </source>
</reference>
<evidence type="ECO:0000256" key="4">
    <source>
        <dbReference type="ARBA" id="ARBA00022692"/>
    </source>
</evidence>
<dbReference type="AlphaFoldDB" id="A0A9X4QWV5"/>
<organism evidence="9 10">
    <name type="scientific">Cohnella rhizosphaerae</name>
    <dbReference type="NCBI Taxonomy" id="1457232"/>
    <lineage>
        <taxon>Bacteria</taxon>
        <taxon>Bacillati</taxon>
        <taxon>Bacillota</taxon>
        <taxon>Bacilli</taxon>
        <taxon>Bacillales</taxon>
        <taxon>Paenibacillaceae</taxon>
        <taxon>Cohnella</taxon>
    </lineage>
</organism>
<keyword evidence="4 7" id="KW-0812">Transmembrane</keyword>
<evidence type="ECO:0000256" key="7">
    <source>
        <dbReference type="RuleBase" id="RU363032"/>
    </source>
</evidence>
<evidence type="ECO:0000313" key="9">
    <source>
        <dbReference type="EMBL" id="MDG0813943.1"/>
    </source>
</evidence>
<feature type="transmembrane region" description="Helical" evidence="7">
    <location>
        <begin position="144"/>
        <end position="165"/>
    </location>
</feature>
<evidence type="ECO:0000256" key="5">
    <source>
        <dbReference type="ARBA" id="ARBA00022989"/>
    </source>
</evidence>
<keyword evidence="10" id="KW-1185">Reference proteome</keyword>
<evidence type="ECO:0000313" key="10">
    <source>
        <dbReference type="Proteomes" id="UP001153404"/>
    </source>
</evidence>
<gene>
    <name evidence="9" type="ORF">OMP40_35140</name>
</gene>
<dbReference type="CDD" id="cd06261">
    <property type="entry name" value="TM_PBP2"/>
    <property type="match status" value="1"/>
</dbReference>
<keyword evidence="2 7" id="KW-0813">Transport</keyword>
<proteinExistence type="inferred from homology"/>
<dbReference type="RefSeq" id="WP_277538450.1">
    <property type="nucleotide sequence ID" value="NZ_JAPDIA010000009.1"/>
</dbReference>
<dbReference type="Gene3D" id="1.10.3720.10">
    <property type="entry name" value="MetI-like"/>
    <property type="match status" value="1"/>
</dbReference>
<dbReference type="EMBL" id="JAPDIA010000009">
    <property type="protein sequence ID" value="MDG0813943.1"/>
    <property type="molecule type" value="Genomic_DNA"/>
</dbReference>
<protein>
    <submittedName>
        <fullName evidence="9">ABC transporter permease subunit</fullName>
    </submittedName>
</protein>